<dbReference type="PANTHER" id="PTHR13789:SF318">
    <property type="entry name" value="GERANYLGERANYL DIPHOSPHATE REDUCTASE"/>
    <property type="match status" value="1"/>
</dbReference>
<proteinExistence type="predicted"/>
<keyword evidence="5 7" id="KW-0503">Monooxygenase</keyword>
<comment type="cofactor">
    <cofactor evidence="1">
        <name>FAD</name>
        <dbReference type="ChEBI" id="CHEBI:57692"/>
    </cofactor>
</comment>
<evidence type="ECO:0000259" key="6">
    <source>
        <dbReference type="Pfam" id="PF01494"/>
    </source>
</evidence>
<dbReference type="PANTHER" id="PTHR13789">
    <property type="entry name" value="MONOOXYGENASE"/>
    <property type="match status" value="1"/>
</dbReference>
<dbReference type="InterPro" id="IPR002938">
    <property type="entry name" value="FAD-bd"/>
</dbReference>
<dbReference type="KEGG" id="drg:H9K76_16855"/>
<evidence type="ECO:0000256" key="2">
    <source>
        <dbReference type="ARBA" id="ARBA00022630"/>
    </source>
</evidence>
<evidence type="ECO:0000313" key="7">
    <source>
        <dbReference type="EMBL" id="QNN56214.1"/>
    </source>
</evidence>
<keyword evidence="4" id="KW-0560">Oxidoreductase</keyword>
<dbReference type="PRINTS" id="PR00420">
    <property type="entry name" value="RNGMNOXGNASE"/>
</dbReference>
<dbReference type="Gene3D" id="3.50.50.60">
    <property type="entry name" value="FAD/NAD(P)-binding domain"/>
    <property type="match status" value="1"/>
</dbReference>
<evidence type="ECO:0000256" key="3">
    <source>
        <dbReference type="ARBA" id="ARBA00022827"/>
    </source>
</evidence>
<dbReference type="InterPro" id="IPR036188">
    <property type="entry name" value="FAD/NAD-bd_sf"/>
</dbReference>
<reference evidence="7 8" key="1">
    <citation type="submission" date="2020-08" db="EMBL/GenBank/DDBJ databases">
        <title>Genome sequence of Diaphorobacter ruginosibacter DSM 27467T.</title>
        <authorList>
            <person name="Hyun D.-W."/>
            <person name="Bae J.-W."/>
        </authorList>
    </citation>
    <scope>NUCLEOTIDE SEQUENCE [LARGE SCALE GENOMIC DNA]</scope>
    <source>
        <strain evidence="7 8">DSM 27467</strain>
    </source>
</reference>
<dbReference type="AlphaFoldDB" id="A0A7G9RKT9"/>
<organism evidence="7 8">
    <name type="scientific">Diaphorobacter ruginosibacter</name>
    <dbReference type="NCBI Taxonomy" id="1715720"/>
    <lineage>
        <taxon>Bacteria</taxon>
        <taxon>Pseudomonadati</taxon>
        <taxon>Pseudomonadota</taxon>
        <taxon>Betaproteobacteria</taxon>
        <taxon>Burkholderiales</taxon>
        <taxon>Comamonadaceae</taxon>
        <taxon>Diaphorobacter</taxon>
    </lineage>
</organism>
<dbReference type="SUPFAM" id="SSF54373">
    <property type="entry name" value="FAD-linked reductases, C-terminal domain"/>
    <property type="match status" value="1"/>
</dbReference>
<keyword evidence="2" id="KW-0285">Flavoprotein</keyword>
<dbReference type="RefSeq" id="WP_187596483.1">
    <property type="nucleotide sequence ID" value="NZ_CP060714.1"/>
</dbReference>
<evidence type="ECO:0000256" key="5">
    <source>
        <dbReference type="ARBA" id="ARBA00023033"/>
    </source>
</evidence>
<gene>
    <name evidence="7" type="ORF">H9K76_16855</name>
</gene>
<keyword evidence="3" id="KW-0274">FAD</keyword>
<dbReference type="InterPro" id="IPR050493">
    <property type="entry name" value="FAD-dep_Monooxygenase_BioMet"/>
</dbReference>
<protein>
    <submittedName>
        <fullName evidence="7">FAD-dependent monooxygenase</fullName>
    </submittedName>
</protein>
<evidence type="ECO:0000313" key="8">
    <source>
        <dbReference type="Proteomes" id="UP000515811"/>
    </source>
</evidence>
<keyword evidence="8" id="KW-1185">Reference proteome</keyword>
<evidence type="ECO:0000256" key="4">
    <source>
        <dbReference type="ARBA" id="ARBA00023002"/>
    </source>
</evidence>
<accession>A0A7G9RKT9</accession>
<dbReference type="GO" id="GO:0071949">
    <property type="term" value="F:FAD binding"/>
    <property type="evidence" value="ECO:0007669"/>
    <property type="project" value="InterPro"/>
</dbReference>
<dbReference type="Pfam" id="PF01494">
    <property type="entry name" value="FAD_binding_3"/>
    <property type="match status" value="1"/>
</dbReference>
<dbReference type="GO" id="GO:0004497">
    <property type="term" value="F:monooxygenase activity"/>
    <property type="evidence" value="ECO:0007669"/>
    <property type="project" value="UniProtKB-KW"/>
</dbReference>
<evidence type="ECO:0000256" key="1">
    <source>
        <dbReference type="ARBA" id="ARBA00001974"/>
    </source>
</evidence>
<name>A0A7G9RKT9_9BURK</name>
<dbReference type="SUPFAM" id="SSF51905">
    <property type="entry name" value="FAD/NAD(P)-binding domain"/>
    <property type="match status" value="1"/>
</dbReference>
<dbReference type="EMBL" id="CP060714">
    <property type="protein sequence ID" value="QNN56214.1"/>
    <property type="molecule type" value="Genomic_DNA"/>
</dbReference>
<feature type="domain" description="FAD-binding" evidence="6">
    <location>
        <begin position="4"/>
        <end position="331"/>
    </location>
</feature>
<dbReference type="Proteomes" id="UP000515811">
    <property type="component" value="Chromosome"/>
</dbReference>
<sequence length="402" mass="43819">MQKQILVAGGGIGGLAAALAAGRAGWEVRLFERAQAFSEVGAGVQIGPNVVRRLQAWGLHRELQAVAAFPDRLQVRNAVSGDELAALPLGAAAIARYGAAYATIHRADLHALLLHAVQDSPLVHLNLNQPVEYHQQGDGVVTIRLRDGTLVEGDALIGADGLRSGTRSRLLGEVPTRSSGHLAYRAVLVQKDLPQALRTQHVTAWLGPRLHVVQYPLRRGELMNVVAIRHGEPPADLEHWDHGANAADLEAALAQTCAPLQDLVRAVAQIGDGWRLWPLSDRPPVRGPDDMAQGLVALLGDAAHPMRPYLAQGAGMAIEDAAELQRALSMHDLDVDLRLRRYALNRWQRNARVQERSRRNGRIFHATGLVRFGRDMSLRLLGERLLDVPWLYRGDGSNASQL</sequence>